<dbReference type="AlphaFoldDB" id="A0A377I4Q7"/>
<reference evidence="1 2" key="1">
    <citation type="submission" date="2018-06" db="EMBL/GenBank/DDBJ databases">
        <authorList>
            <consortium name="Pathogen Informatics"/>
            <person name="Doyle S."/>
        </authorList>
    </citation>
    <scope>NUCLEOTIDE SEQUENCE [LARGE SCALE GENOMIC DNA]</scope>
    <source>
        <strain evidence="1 2">NCTC11296</strain>
    </source>
</reference>
<organism evidence="1 2">
    <name type="scientific">Avibacterium paragallinarum</name>
    <name type="common">Haemophilus gallinarum</name>
    <dbReference type="NCBI Taxonomy" id="728"/>
    <lineage>
        <taxon>Bacteria</taxon>
        <taxon>Pseudomonadati</taxon>
        <taxon>Pseudomonadota</taxon>
        <taxon>Gammaproteobacteria</taxon>
        <taxon>Pasteurellales</taxon>
        <taxon>Pasteurellaceae</taxon>
        <taxon>Avibacterium</taxon>
    </lineage>
</organism>
<name>A0A377I4Q7_AVIPA</name>
<dbReference type="Proteomes" id="UP000254465">
    <property type="component" value="Unassembled WGS sequence"/>
</dbReference>
<accession>A0A377I4Q7</accession>
<proteinExistence type="predicted"/>
<dbReference type="EMBL" id="UGHK01000001">
    <property type="protein sequence ID" value="STO70153.1"/>
    <property type="molecule type" value="Genomic_DNA"/>
</dbReference>
<gene>
    <name evidence="1" type="ORF">NCTC11296_00032</name>
</gene>
<dbReference type="RefSeq" id="WP_158529138.1">
    <property type="nucleotide sequence ID" value="NZ_PQVK01000133.1"/>
</dbReference>
<evidence type="ECO:0000313" key="1">
    <source>
        <dbReference type="EMBL" id="STO70153.1"/>
    </source>
</evidence>
<protein>
    <submittedName>
        <fullName evidence="1">Uncharacterized protein</fullName>
    </submittedName>
</protein>
<sequence>MKKRTQSTQTKGKIEITPLGKRLITTCPNGQKARFVAVQIWRIENGIY</sequence>
<evidence type="ECO:0000313" key="2">
    <source>
        <dbReference type="Proteomes" id="UP000254465"/>
    </source>
</evidence>